<dbReference type="SUPFAM" id="SSF48264">
    <property type="entry name" value="Cytochrome P450"/>
    <property type="match status" value="1"/>
</dbReference>
<dbReference type="GO" id="GO:0051213">
    <property type="term" value="F:dioxygenase activity"/>
    <property type="evidence" value="ECO:0007669"/>
    <property type="project" value="UniProtKB-KW"/>
</dbReference>
<dbReference type="CDD" id="cd20612">
    <property type="entry name" value="CYP_LDS-like_C"/>
    <property type="match status" value="1"/>
</dbReference>
<dbReference type="InterPro" id="IPR037120">
    <property type="entry name" value="Haem_peroxidase_sf_animal"/>
</dbReference>
<keyword evidence="5" id="KW-0349">Heme</keyword>
<dbReference type="CDD" id="cd09817">
    <property type="entry name" value="linoleate_diol_synthase_like"/>
    <property type="match status" value="1"/>
</dbReference>
<dbReference type="Gene3D" id="1.10.640.10">
    <property type="entry name" value="Haem peroxidase domain superfamily, animal type"/>
    <property type="match status" value="1"/>
</dbReference>
<dbReference type="InterPro" id="IPR010255">
    <property type="entry name" value="Haem_peroxidase_sf"/>
</dbReference>
<dbReference type="EMBL" id="KB933036">
    <property type="protein sequence ID" value="EOO01297.1"/>
    <property type="molecule type" value="Genomic_DNA"/>
</dbReference>
<dbReference type="GO" id="GO:0005506">
    <property type="term" value="F:iron ion binding"/>
    <property type="evidence" value="ECO:0007669"/>
    <property type="project" value="InterPro"/>
</dbReference>
<dbReference type="RefSeq" id="XP_007914022.1">
    <property type="nucleotide sequence ID" value="XM_007915831.1"/>
</dbReference>
<organism evidence="6 7">
    <name type="scientific">Phaeoacremonium minimum (strain UCR-PA7)</name>
    <name type="common">Esca disease fungus</name>
    <name type="synonym">Togninia minima</name>
    <dbReference type="NCBI Taxonomy" id="1286976"/>
    <lineage>
        <taxon>Eukaryota</taxon>
        <taxon>Fungi</taxon>
        <taxon>Dikarya</taxon>
        <taxon>Ascomycota</taxon>
        <taxon>Pezizomycotina</taxon>
        <taxon>Sordariomycetes</taxon>
        <taxon>Sordariomycetidae</taxon>
        <taxon>Togniniales</taxon>
        <taxon>Togniniaceae</taxon>
        <taxon>Phaeoacremonium</taxon>
    </lineage>
</organism>
<evidence type="ECO:0000256" key="5">
    <source>
        <dbReference type="PIRSR" id="PIRSR619791-2"/>
    </source>
</evidence>
<sequence>MQNTVRTFEKGRLKPDSFADKRLCGMPPGVGVLLIMFNRFHNHVAENLAAINEGGRFSEPSPKLDDEKRAAALKKLDNDLFQTARLVTSGLYINITLVDYVRNIVNLNRCDTTWTLDPRQDMGRDAGTTKGAERGIGNVVSAEFNLCYRWHSCISAKDDLWVQQFYKELFGKPATEVNVQDLVMGFGKFEKSIPDDPAERTFGHFRRGSDGRFSDDDLVECISSAVEDCAGAFGAQNVPTSMRPVEILGILQGRKWNVAGLNEFRKHFGLKPYERFEDINSDPQVADHLRHLYEHPDFVELYPGLVAEEAKSPMVPGVGIAPTYTISRVVLSDAVCLVRGDRYYTTDYNPRNLTNWGYNEVQYDLSVNHGCVFYKLFIRAFPNHFKQNSVYAHYPMVIPSENHRILTSLGRVDKFDFSRPTLVSPRVNITSYGAAKYILENQDKYKVTWHEGLSFLMGKGGARFMLSGDTPFHAGQRKCMHNLLYKDDWHSHIKSFYAQITEQLLKEKSYIIGGHRQVDIIRDVGNIAHVHFASRVFNLPLKTKDNLKGIYSEHEMYMVLALIFVTIFFDIDPVKSFPLRQATKTVCEQLGKLIETNVKITTGYGLRGLFSGSDKKDDPLAMYGTRMIKGLAKSGLNALLLGYAMEGIRLAGTFGSYREVATSDTIKEDDGREVPVKPGDRVFVSFVSAAKDPTHFPDPEVVVLLVKLP</sequence>
<evidence type="ECO:0000256" key="2">
    <source>
        <dbReference type="ARBA" id="ARBA00022964"/>
    </source>
</evidence>
<dbReference type="SUPFAM" id="SSF48113">
    <property type="entry name" value="Heme-dependent peroxidases"/>
    <property type="match status" value="1"/>
</dbReference>
<dbReference type="PANTHER" id="PTHR11903:SF13">
    <property type="entry name" value="LINOLEATE 10R-LIPOXYGENASE"/>
    <property type="match status" value="1"/>
</dbReference>
<dbReference type="AlphaFoldDB" id="R8BPM7"/>
<keyword evidence="3" id="KW-0560">Oxidoreductase</keyword>
<keyword evidence="1 5" id="KW-0479">Metal-binding</keyword>
<accession>R8BPM7</accession>
<keyword evidence="4 5" id="KW-0408">Iron</keyword>
<name>R8BPM7_PHAM7</name>
<dbReference type="KEGG" id="tmn:UCRPA7_3198"/>
<dbReference type="GeneID" id="19323523"/>
<dbReference type="InterPro" id="IPR034812">
    <property type="entry name" value="Ppo-like_N"/>
</dbReference>
<gene>
    <name evidence="6" type="ORF">UCRPA7_3198</name>
</gene>
<keyword evidence="7" id="KW-1185">Reference proteome</keyword>
<dbReference type="eggNOG" id="KOG2408">
    <property type="taxonomic scope" value="Eukaryota"/>
</dbReference>
<dbReference type="Pfam" id="PF03098">
    <property type="entry name" value="An_peroxidase"/>
    <property type="match status" value="1"/>
</dbReference>
<dbReference type="GO" id="GO:0006979">
    <property type="term" value="P:response to oxidative stress"/>
    <property type="evidence" value="ECO:0007669"/>
    <property type="project" value="InterPro"/>
</dbReference>
<dbReference type="Gene3D" id="1.10.630.10">
    <property type="entry name" value="Cytochrome P450"/>
    <property type="match status" value="1"/>
</dbReference>
<dbReference type="InterPro" id="IPR019791">
    <property type="entry name" value="Haem_peroxidase_animal"/>
</dbReference>
<dbReference type="PANTHER" id="PTHR11903">
    <property type="entry name" value="PROSTAGLANDIN G/H SYNTHASE"/>
    <property type="match status" value="1"/>
</dbReference>
<dbReference type="GO" id="GO:0004601">
    <property type="term" value="F:peroxidase activity"/>
    <property type="evidence" value="ECO:0007669"/>
    <property type="project" value="InterPro"/>
</dbReference>
<dbReference type="GO" id="GO:0006631">
    <property type="term" value="P:fatty acid metabolic process"/>
    <property type="evidence" value="ECO:0007669"/>
    <property type="project" value="UniProtKB-ARBA"/>
</dbReference>
<reference evidence="7" key="1">
    <citation type="journal article" date="2013" name="Genome Announc.">
        <title>Draft genome sequence of the ascomycete Phaeoacremonium aleophilum strain UCR-PA7, a causal agent of the esca disease complex in grapevines.</title>
        <authorList>
            <person name="Blanco-Ulate B."/>
            <person name="Rolshausen P."/>
            <person name="Cantu D."/>
        </authorList>
    </citation>
    <scope>NUCLEOTIDE SEQUENCE [LARGE SCALE GENOMIC DNA]</scope>
    <source>
        <strain evidence="7">UCR-PA7</strain>
    </source>
</reference>
<keyword evidence="2" id="KW-0223">Dioxygenase</keyword>
<proteinExistence type="predicted"/>
<dbReference type="HOGENOM" id="CLU_002329_1_1_1"/>
<dbReference type="GO" id="GO:0020037">
    <property type="term" value="F:heme binding"/>
    <property type="evidence" value="ECO:0007669"/>
    <property type="project" value="InterPro"/>
</dbReference>
<protein>
    <submittedName>
        <fullName evidence="6">Putative linoleate diol synthase protein</fullName>
    </submittedName>
</protein>
<dbReference type="Proteomes" id="UP000014074">
    <property type="component" value="Unassembled WGS sequence"/>
</dbReference>
<dbReference type="OrthoDB" id="823504at2759"/>
<evidence type="ECO:0000256" key="4">
    <source>
        <dbReference type="ARBA" id="ARBA00023004"/>
    </source>
</evidence>
<dbReference type="GO" id="GO:0016705">
    <property type="term" value="F:oxidoreductase activity, acting on paired donors, with incorporation or reduction of molecular oxygen"/>
    <property type="evidence" value="ECO:0007669"/>
    <property type="project" value="InterPro"/>
</dbReference>
<evidence type="ECO:0000313" key="6">
    <source>
        <dbReference type="EMBL" id="EOO01297.1"/>
    </source>
</evidence>
<evidence type="ECO:0000313" key="7">
    <source>
        <dbReference type="Proteomes" id="UP000014074"/>
    </source>
</evidence>
<evidence type="ECO:0000256" key="1">
    <source>
        <dbReference type="ARBA" id="ARBA00022723"/>
    </source>
</evidence>
<dbReference type="GO" id="GO:0004497">
    <property type="term" value="F:monooxygenase activity"/>
    <property type="evidence" value="ECO:0007669"/>
    <property type="project" value="InterPro"/>
</dbReference>
<feature type="binding site" description="axial binding residue" evidence="5">
    <location>
        <position position="151"/>
    </location>
    <ligand>
        <name>heme b</name>
        <dbReference type="ChEBI" id="CHEBI:60344"/>
    </ligand>
    <ligandPart>
        <name>Fe</name>
        <dbReference type="ChEBI" id="CHEBI:18248"/>
    </ligandPart>
</feature>
<dbReference type="InterPro" id="IPR050783">
    <property type="entry name" value="Oxylipin_biosynth_metab"/>
</dbReference>
<dbReference type="InterPro" id="IPR036396">
    <property type="entry name" value="Cyt_P450_sf"/>
</dbReference>
<evidence type="ECO:0000256" key="3">
    <source>
        <dbReference type="ARBA" id="ARBA00023002"/>
    </source>
</evidence>
<dbReference type="PROSITE" id="PS50292">
    <property type="entry name" value="PEROXIDASE_3"/>
    <property type="match status" value="1"/>
</dbReference>